<dbReference type="InterPro" id="IPR042121">
    <property type="entry name" value="MutL_C_regsub"/>
</dbReference>
<dbReference type="CDD" id="cd16926">
    <property type="entry name" value="HATPase_MutL-MLH-PMS-like"/>
    <property type="match status" value="1"/>
</dbReference>
<dbReference type="InterPro" id="IPR036890">
    <property type="entry name" value="HATPase_C_sf"/>
</dbReference>
<dbReference type="Gene3D" id="3.30.565.10">
    <property type="entry name" value="Histidine kinase-like ATPase, C-terminal domain"/>
    <property type="match status" value="1"/>
</dbReference>
<dbReference type="InterPro" id="IPR042120">
    <property type="entry name" value="MutL_C_dimsub"/>
</dbReference>
<keyword evidence="2" id="KW-0227">DNA damage</keyword>
<dbReference type="SUPFAM" id="SSF54211">
    <property type="entry name" value="Ribosomal protein S5 domain 2-like"/>
    <property type="match status" value="1"/>
</dbReference>
<dbReference type="GO" id="GO:0030983">
    <property type="term" value="F:mismatched DNA binding"/>
    <property type="evidence" value="ECO:0007669"/>
    <property type="project" value="InterPro"/>
</dbReference>
<dbReference type="FunFam" id="3.30.230.10:FF:000054">
    <property type="entry name" value="DNA mismatch repair protein PMS1"/>
    <property type="match status" value="1"/>
</dbReference>
<evidence type="ECO:0000256" key="1">
    <source>
        <dbReference type="ARBA" id="ARBA00006082"/>
    </source>
</evidence>
<feature type="compositionally biased region" description="Pro residues" evidence="3">
    <location>
        <begin position="482"/>
        <end position="493"/>
    </location>
</feature>
<dbReference type="GO" id="GO:0032389">
    <property type="term" value="C:MutLalpha complex"/>
    <property type="evidence" value="ECO:0007669"/>
    <property type="project" value="TreeGrafter"/>
</dbReference>
<dbReference type="Pfam" id="PF13589">
    <property type="entry name" value="HATPase_c_3"/>
    <property type="match status" value="1"/>
</dbReference>
<feature type="region of interest" description="Disordered" evidence="3">
    <location>
        <begin position="471"/>
        <end position="498"/>
    </location>
</feature>
<dbReference type="Gene3D" id="3.30.1370.100">
    <property type="entry name" value="MutL, C-terminal domain, regulatory subdomain"/>
    <property type="match status" value="1"/>
</dbReference>
<dbReference type="PANTHER" id="PTHR10073:SF52">
    <property type="entry name" value="MISMATCH REPAIR ENDONUCLEASE PMS2"/>
    <property type="match status" value="1"/>
</dbReference>
<name>A0A8S1F9A9_9PELO</name>
<dbReference type="PROSITE" id="PS00058">
    <property type="entry name" value="DNA_MISMATCH_REPAIR_1"/>
    <property type="match status" value="1"/>
</dbReference>
<dbReference type="FunFam" id="3.30.565.10:FF:000017">
    <property type="entry name" value="PMS1 homolog 1, mismatch repair system component"/>
    <property type="match status" value="1"/>
</dbReference>
<organism evidence="6 7">
    <name type="scientific">Caenorhabditis bovis</name>
    <dbReference type="NCBI Taxonomy" id="2654633"/>
    <lineage>
        <taxon>Eukaryota</taxon>
        <taxon>Metazoa</taxon>
        <taxon>Ecdysozoa</taxon>
        <taxon>Nematoda</taxon>
        <taxon>Chromadorea</taxon>
        <taxon>Rhabditida</taxon>
        <taxon>Rhabditina</taxon>
        <taxon>Rhabditomorpha</taxon>
        <taxon>Rhabditoidea</taxon>
        <taxon>Rhabditidae</taxon>
        <taxon>Peloderinae</taxon>
        <taxon>Caenorhabditis</taxon>
    </lineage>
</organism>
<dbReference type="GO" id="GO:0006298">
    <property type="term" value="P:mismatch repair"/>
    <property type="evidence" value="ECO:0007669"/>
    <property type="project" value="InterPro"/>
</dbReference>
<dbReference type="InterPro" id="IPR014721">
    <property type="entry name" value="Ribsml_uS5_D2-typ_fold_subgr"/>
</dbReference>
<dbReference type="Gene3D" id="3.30.1540.20">
    <property type="entry name" value="MutL, C-terminal domain, dimerisation subdomain"/>
    <property type="match status" value="1"/>
</dbReference>
<dbReference type="InterPro" id="IPR014790">
    <property type="entry name" value="MutL_C"/>
</dbReference>
<comment type="similarity">
    <text evidence="1">Belongs to the DNA mismatch repair MutL/HexB family.</text>
</comment>
<dbReference type="EMBL" id="CADEPM010000007">
    <property type="protein sequence ID" value="CAB3408631.1"/>
    <property type="molecule type" value="Genomic_DNA"/>
</dbReference>
<accession>A0A8S1F9A9</accession>
<dbReference type="GO" id="GO:0005524">
    <property type="term" value="F:ATP binding"/>
    <property type="evidence" value="ECO:0007669"/>
    <property type="project" value="InterPro"/>
</dbReference>
<dbReference type="InterPro" id="IPR002099">
    <property type="entry name" value="MutL/Mlh/PMS"/>
</dbReference>
<dbReference type="CDD" id="cd03484">
    <property type="entry name" value="MutL_Trans_hPMS_2_like"/>
    <property type="match status" value="1"/>
</dbReference>
<dbReference type="SUPFAM" id="SSF55874">
    <property type="entry name" value="ATPase domain of HSP90 chaperone/DNA topoisomerase II/histidine kinase"/>
    <property type="match status" value="1"/>
</dbReference>
<dbReference type="FunFam" id="3.30.1370.100:FF:000001">
    <property type="entry name" value="Mismatch repair endonuclease pms1, putative"/>
    <property type="match status" value="1"/>
</dbReference>
<proteinExistence type="inferred from homology"/>
<keyword evidence="7" id="KW-1185">Reference proteome</keyword>
<dbReference type="PANTHER" id="PTHR10073">
    <property type="entry name" value="DNA MISMATCH REPAIR PROTEIN MLH, PMS, MUTL"/>
    <property type="match status" value="1"/>
</dbReference>
<dbReference type="NCBIfam" id="TIGR00585">
    <property type="entry name" value="mutl"/>
    <property type="match status" value="1"/>
</dbReference>
<evidence type="ECO:0000259" key="4">
    <source>
        <dbReference type="SMART" id="SM00853"/>
    </source>
</evidence>
<dbReference type="OrthoDB" id="10254304at2759"/>
<dbReference type="GO" id="GO:0140664">
    <property type="term" value="F:ATP-dependent DNA damage sensor activity"/>
    <property type="evidence" value="ECO:0007669"/>
    <property type="project" value="InterPro"/>
</dbReference>
<dbReference type="InterPro" id="IPR037198">
    <property type="entry name" value="MutL_C_sf"/>
</dbReference>
<dbReference type="InterPro" id="IPR020568">
    <property type="entry name" value="Ribosomal_Su5_D2-typ_SF"/>
</dbReference>
<dbReference type="InterPro" id="IPR013507">
    <property type="entry name" value="DNA_mismatch_S5_2-like"/>
</dbReference>
<dbReference type="Pfam" id="PF01119">
    <property type="entry name" value="DNA_mis_repair"/>
    <property type="match status" value="1"/>
</dbReference>
<reference evidence="6 7" key="1">
    <citation type="submission" date="2020-04" db="EMBL/GenBank/DDBJ databases">
        <authorList>
            <person name="Laetsch R D."/>
            <person name="Stevens L."/>
            <person name="Kumar S."/>
            <person name="Blaxter L. M."/>
        </authorList>
    </citation>
    <scope>NUCLEOTIDE SEQUENCE [LARGE SCALE GENOMIC DNA]</scope>
</reference>
<dbReference type="AlphaFoldDB" id="A0A8S1F9A9"/>
<evidence type="ECO:0000256" key="2">
    <source>
        <dbReference type="ARBA" id="ARBA00022763"/>
    </source>
</evidence>
<feature type="domain" description="MutL C-terminal dimerisation" evidence="4">
    <location>
        <begin position="617"/>
        <end position="760"/>
    </location>
</feature>
<dbReference type="Gene3D" id="3.30.230.10">
    <property type="match status" value="1"/>
</dbReference>
<evidence type="ECO:0000256" key="3">
    <source>
        <dbReference type="SAM" id="MobiDB-lite"/>
    </source>
</evidence>
<feature type="domain" description="DNA mismatch repair protein S5" evidence="5">
    <location>
        <begin position="240"/>
        <end position="363"/>
    </location>
</feature>
<comment type="caution">
    <text evidence="6">The sequence shown here is derived from an EMBL/GenBank/DDBJ whole genome shotgun (WGS) entry which is preliminary data.</text>
</comment>
<dbReference type="InterPro" id="IPR014762">
    <property type="entry name" value="DNA_mismatch_repair_CS"/>
</dbReference>
<gene>
    <name evidence="6" type="ORF">CBOVIS_LOCUS10387</name>
</gene>
<dbReference type="Pfam" id="PF08676">
    <property type="entry name" value="MutL_C"/>
    <property type="match status" value="1"/>
</dbReference>
<dbReference type="SUPFAM" id="SSF118116">
    <property type="entry name" value="DNA mismatch repair protein MutL"/>
    <property type="match status" value="1"/>
</dbReference>
<evidence type="ECO:0000259" key="5">
    <source>
        <dbReference type="SMART" id="SM01340"/>
    </source>
</evidence>
<dbReference type="GO" id="GO:0016887">
    <property type="term" value="F:ATP hydrolysis activity"/>
    <property type="evidence" value="ECO:0007669"/>
    <property type="project" value="InterPro"/>
</dbReference>
<dbReference type="SMART" id="SM01340">
    <property type="entry name" value="DNA_mis_repair"/>
    <property type="match status" value="1"/>
</dbReference>
<dbReference type="Proteomes" id="UP000494206">
    <property type="component" value="Unassembled WGS sequence"/>
</dbReference>
<dbReference type="InterPro" id="IPR038973">
    <property type="entry name" value="MutL/Mlh/Pms-like"/>
</dbReference>
<protein>
    <submittedName>
        <fullName evidence="6">Uncharacterized protein</fullName>
    </submittedName>
</protein>
<dbReference type="SMART" id="SM00853">
    <property type="entry name" value="MutL_C"/>
    <property type="match status" value="1"/>
</dbReference>
<evidence type="ECO:0000313" key="7">
    <source>
        <dbReference type="Proteomes" id="UP000494206"/>
    </source>
</evidence>
<sequence length="800" mass="90345">MTSRKRNIERISSSVAEKITTAQVVVSLGDALRQLVDNSIDANATIIDIRAKNHGFESLEVQDNGIGIDSCNFENLCKPHSTSKLSDFSDFDKLSTLGFRGEALNALCALSTVSIFTRSSTADLGTRLKFDHSGEIIERKNAARELGTTVTVENLFETLPVRRKELERTAKKDFIKMLTMVQSFALMCPQIRFLVTNTIAGGKRQNIICTPGGNSTVRDVVTNLFGFSGGKHEKLPLVDIKCEFPNEEIQVLHSIPKNELHIFDLIKIHGFVSSCEHGNGRSTSDRQFVYINNRPVDYSRVCSICNEVYKQFNKTQYPVVVLFIQVPADKIDVNMTPDKKTVMFEKERHLLALIRSSLMATFQPLLGAHSTIRSSVEDRRNSSFYSQASSSQSSPNVTLDDTLLNSTINSEADEPLPNVADLLKSRRCFAPCEPAAKRVCSAESGPKSKIITIPPSKNSQNATLESFSFTFTPYTKPEKPNEPSPRAPSPSPAAPERRFQPPLLRNLSKGFDNSSVKDDSILDVVEKCMENEDDDENEIEEVEQNPKNFVYMRPQQKIKFSMKTLRQKFEKLMEDEKSDEVDVDGEFSAPIDPEHNDEAEKQLDRALKKEDFKQMEVVGQFNKGFIICRLRSHLFIVDQHASDEKYNFERLQKSAKLTKQPLFTPTPLNFGAVQEMVIRENLHIFAANGFEFEFRENDGCIKTFMTARPEILSQNLTNADLDEIVAMVSEYPNQMFRPMKIRKIFASRACRKSIMIGTALNEREMTRVVKNLAGLDQPWNCPHGRPTIRHLSSMNSLNFE</sequence>
<evidence type="ECO:0000313" key="6">
    <source>
        <dbReference type="EMBL" id="CAB3408631.1"/>
    </source>
</evidence>